<protein>
    <submittedName>
        <fullName evidence="2">Excinuclease ABC subunit B</fullName>
    </submittedName>
</protein>
<dbReference type="Gene3D" id="1.10.3680.10">
    <property type="entry name" value="TerB-like"/>
    <property type="match status" value="1"/>
</dbReference>
<sequence>MTTQQERLQLLADMIAFSVVDGKLHEKEYRLLSYIAEMLHVPQEEFKQLFHAEPKPNVLRSEFDRIQQFYRLALLMHADGVLHEKEEIAICQSAIDMGLNPSACKRLLALMKSAPKRTLDPALILDTFREQHN</sequence>
<dbReference type="EMBL" id="NOXX01000127">
    <property type="protein sequence ID" value="OYQ48450.1"/>
    <property type="molecule type" value="Genomic_DNA"/>
</dbReference>
<dbReference type="AlphaFoldDB" id="A0A256A5V4"/>
<feature type="domain" description="Co-chaperone DjlA N-terminal" evidence="1">
    <location>
        <begin position="3"/>
        <end position="49"/>
    </location>
</feature>
<name>A0A256A5V4_9FLAO</name>
<dbReference type="InterPro" id="IPR007791">
    <property type="entry name" value="DjlA_N"/>
</dbReference>
<proteinExistence type="predicted"/>
<gene>
    <name evidence="2" type="ORF">CHX27_02330</name>
</gene>
<reference evidence="2 3" key="1">
    <citation type="submission" date="2017-07" db="EMBL/GenBank/DDBJ databases">
        <title>Flavobacterium cyanobacteriorum sp. nov., isolated from cyanobacterial aggregates in a eutrophic lake.</title>
        <authorList>
            <person name="Cai H."/>
        </authorList>
    </citation>
    <scope>NUCLEOTIDE SEQUENCE [LARGE SCALE GENOMIC DNA]</scope>
    <source>
        <strain evidence="2 3">TH167</strain>
    </source>
</reference>
<evidence type="ECO:0000313" key="2">
    <source>
        <dbReference type="EMBL" id="OYQ48450.1"/>
    </source>
</evidence>
<comment type="caution">
    <text evidence="2">The sequence shown here is derived from an EMBL/GenBank/DDBJ whole genome shotgun (WGS) entry which is preliminary data.</text>
</comment>
<organism evidence="2 3">
    <name type="scientific">Flavobacterium aurantiibacter</name>
    <dbReference type="NCBI Taxonomy" id="2023067"/>
    <lineage>
        <taxon>Bacteria</taxon>
        <taxon>Pseudomonadati</taxon>
        <taxon>Bacteroidota</taxon>
        <taxon>Flavobacteriia</taxon>
        <taxon>Flavobacteriales</taxon>
        <taxon>Flavobacteriaceae</taxon>
        <taxon>Flavobacterium</taxon>
    </lineage>
</organism>
<evidence type="ECO:0000313" key="3">
    <source>
        <dbReference type="Proteomes" id="UP000216035"/>
    </source>
</evidence>
<dbReference type="Proteomes" id="UP000216035">
    <property type="component" value="Unassembled WGS sequence"/>
</dbReference>
<accession>A0A256A5V4</accession>
<dbReference type="OrthoDB" id="1143847at2"/>
<dbReference type="SUPFAM" id="SSF158682">
    <property type="entry name" value="TerB-like"/>
    <property type="match status" value="1"/>
</dbReference>
<keyword evidence="3" id="KW-1185">Reference proteome</keyword>
<evidence type="ECO:0000259" key="1">
    <source>
        <dbReference type="Pfam" id="PF05099"/>
    </source>
</evidence>
<dbReference type="Pfam" id="PF05099">
    <property type="entry name" value="TerB"/>
    <property type="match status" value="1"/>
</dbReference>
<dbReference type="RefSeq" id="WP_094485157.1">
    <property type="nucleotide sequence ID" value="NZ_NOXX01000127.1"/>
</dbReference>
<dbReference type="InterPro" id="IPR029024">
    <property type="entry name" value="TerB-like"/>
</dbReference>